<gene>
    <name evidence="3" type="ORF">E9934_18600</name>
</gene>
<dbReference type="GO" id="GO:0051537">
    <property type="term" value="F:2 iron, 2 sulfur cluster binding"/>
    <property type="evidence" value="ECO:0007669"/>
    <property type="project" value="InterPro"/>
</dbReference>
<organism evidence="3 4">
    <name type="scientific">Nocardioides caeni</name>
    <dbReference type="NCBI Taxonomy" id="574700"/>
    <lineage>
        <taxon>Bacteria</taxon>
        <taxon>Bacillati</taxon>
        <taxon>Actinomycetota</taxon>
        <taxon>Actinomycetes</taxon>
        <taxon>Propionibacteriales</taxon>
        <taxon>Nocardioidaceae</taxon>
        <taxon>Nocardioides</taxon>
    </lineage>
</organism>
<feature type="compositionally biased region" description="Polar residues" evidence="1">
    <location>
        <begin position="45"/>
        <end position="54"/>
    </location>
</feature>
<feature type="domain" description="Ferric siderophore reductase C-terminal" evidence="2">
    <location>
        <begin position="284"/>
        <end position="305"/>
    </location>
</feature>
<accession>A0A4S8MZV4</accession>
<evidence type="ECO:0000256" key="1">
    <source>
        <dbReference type="SAM" id="MobiDB-lite"/>
    </source>
</evidence>
<evidence type="ECO:0000313" key="4">
    <source>
        <dbReference type="Proteomes" id="UP000307087"/>
    </source>
</evidence>
<dbReference type="EMBL" id="STGW01000022">
    <property type="protein sequence ID" value="THV08885.1"/>
    <property type="molecule type" value="Genomic_DNA"/>
</dbReference>
<dbReference type="Pfam" id="PF11575">
    <property type="entry name" value="FhuF_C"/>
    <property type="match status" value="1"/>
</dbReference>
<evidence type="ECO:0000259" key="2">
    <source>
        <dbReference type="Pfam" id="PF11575"/>
    </source>
</evidence>
<dbReference type="InterPro" id="IPR024726">
    <property type="entry name" value="FhuF_C"/>
</dbReference>
<comment type="caution">
    <text evidence="3">The sequence shown here is derived from an EMBL/GenBank/DDBJ whole genome shotgun (WGS) entry which is preliminary data.</text>
</comment>
<dbReference type="AlphaFoldDB" id="A0A4S8MZV4"/>
<feature type="region of interest" description="Disordered" evidence="1">
    <location>
        <begin position="1"/>
        <end position="54"/>
    </location>
</feature>
<dbReference type="Proteomes" id="UP000307087">
    <property type="component" value="Unassembled WGS sequence"/>
</dbReference>
<reference evidence="3 4" key="1">
    <citation type="journal article" date="2009" name="Int. J. Syst. Evol. Microbiol.">
        <title>Nocardioides caeni sp. nov., isolated from wastewater.</title>
        <authorList>
            <person name="Yoon J.H."/>
            <person name="Kang S.J."/>
            <person name="Park S."/>
            <person name="Kim W."/>
            <person name="Oh T.K."/>
        </authorList>
    </citation>
    <scope>NUCLEOTIDE SEQUENCE [LARGE SCALE GENOMIC DNA]</scope>
    <source>
        <strain evidence="3 4">DSM 23134</strain>
    </source>
</reference>
<protein>
    <submittedName>
        <fullName evidence="3">(2Fe-2S)-binding protein</fullName>
    </submittedName>
</protein>
<feature type="compositionally biased region" description="Basic residues" evidence="1">
    <location>
        <begin position="23"/>
        <end position="39"/>
    </location>
</feature>
<proteinExistence type="predicted"/>
<evidence type="ECO:0000313" key="3">
    <source>
        <dbReference type="EMBL" id="THV08885.1"/>
    </source>
</evidence>
<keyword evidence="4" id="KW-1185">Reference proteome</keyword>
<name>A0A4S8MZV4_9ACTN</name>
<sequence length="320" mass="35162">MGGAPGGAGRTRPPGQLRGLEQHRHHRLRADPRRHRGVLHRSGGSRVSEQTSPLHGTAERLDAVHEWLAVVLDTSPRDGWLLCSEVDAGVIADWERRAAESQVRYDGRSHPVAAASYALGWYADIASRIGGTCLLLDRRVPRLGRDALAFRCHPEDHYPDGVAFRDPRFWCLPDDPDADHPDATVVADVTALGAILRAEVRAHADDFLSSYRPGARLPRRDLLGSFFDGLDVGFWQEDADADAVEASIALAATVLPGATPEFADRSTLHRVDDDRGGVHLTRLRVSCCNYYRVSDIGEACTTCPRTSAEERRERLCAPAE</sequence>